<sequence length="570" mass="59600">MHAPSAPAPSGQAPAALSLPVPPSAFSSGSTTRAGTSLRVAARTSTALARPGADVQTAVVLAVLFLRYVVFEDPDISKRINEERRQKRKRARSRSLAGDGLEALRTAEAKRLAGKDRKGKGKGSTNGSEATAAVTNASTLLDSLAYDLASHAPESLDWLNVLLGQLIGSYRHLAAAHSDGGARTLLEEALNRSTLAAEAEGKQPAQGMVGLDFIEVDEVELGDAFPVLTDARVRPSGMDSESVRVELDVDYSDRVVLAVSTRVVLNFPRPRFAILPVSLSVALERFSGTLTVEIPPQALAASSDRATRTSSTHPTIHLSLHPDFDLSLATSSLLGSRAKLQDVPKVEQLLVARIRAAIQDRVVWPGRVEVALPSLERRNHHHSHHHRPSAPDDANPAAPNPDFLASDAETMTSPLSPLSASDEHFSSTPPPDGEGTEETPSGRTGRPRFPLRPSYLSASTSGSTTPETPSISLSEAGGPSIALHPKIHPPTPGGLALTAELLAAASSAAPTPSPTETLPGYFASKLGRSALSPQLPAHVAAAERGKTTGRAGGTGNARHRAKGGGGLGLV</sequence>
<keyword evidence="1" id="KW-0813">Transport</keyword>
<evidence type="ECO:0000259" key="10">
    <source>
        <dbReference type="PROSITE" id="PS51847"/>
    </source>
</evidence>
<evidence type="ECO:0000256" key="7">
    <source>
        <dbReference type="ARBA" id="ARBA00023136"/>
    </source>
</evidence>
<feature type="topological domain" description="Cytoplasmic" evidence="8">
    <location>
        <begin position="72"/>
        <end position="570"/>
    </location>
</feature>
<feature type="compositionally biased region" description="Low complexity" evidence="9">
    <location>
        <begin position="457"/>
        <end position="472"/>
    </location>
</feature>
<accession>A0A2S5B374</accession>
<dbReference type="InterPro" id="IPR027537">
    <property type="entry name" value="Mmm1"/>
</dbReference>
<keyword evidence="12" id="KW-1185">Reference proteome</keyword>
<comment type="caution">
    <text evidence="11">The sequence shown here is derived from an EMBL/GenBank/DDBJ whole genome shotgun (WGS) entry which is preliminary data.</text>
</comment>
<feature type="compositionally biased region" description="Low complexity" evidence="9">
    <location>
        <begin position="1"/>
        <end position="28"/>
    </location>
</feature>
<gene>
    <name evidence="8" type="primary">MMM1</name>
    <name evidence="11" type="ORF">BMF94_5546</name>
</gene>
<dbReference type="GO" id="GO:0005789">
    <property type="term" value="C:endoplasmic reticulum membrane"/>
    <property type="evidence" value="ECO:0007669"/>
    <property type="project" value="UniProtKB-SubCell"/>
</dbReference>
<feature type="topological domain" description="Lumenal" evidence="8">
    <location>
        <begin position="1"/>
        <end position="29"/>
    </location>
</feature>
<comment type="function">
    <text evidence="8">Component of the ERMES/MDM complex, which serves as a molecular tether to connect the endoplasmic reticulum (ER) and mitochondria. Components of this complex are involved in the control of mitochondrial shape and protein biogenesis, and function in nonvesicular lipid trafficking between the ER and mitochondria. The MDM12-MMM1 subcomplex functions in the major beta-barrel assembly pathway that is responsible for biogenesis of all outer membrane beta-barrel proteins, and acts in a late step after the SAM complex. The MDM10-MDM12-MMM1 subcomplex further acts in the TOM40-specific pathway after the action of the MDM12-MMM1 complex. Essential for establishing and maintaining the structure of mitochondria and maintenance of mtDNA nucleoids.</text>
</comment>
<evidence type="ECO:0000256" key="4">
    <source>
        <dbReference type="ARBA" id="ARBA00022989"/>
    </source>
</evidence>
<organism evidence="11 12">
    <name type="scientific">Rhodotorula taiwanensis</name>
    <dbReference type="NCBI Taxonomy" id="741276"/>
    <lineage>
        <taxon>Eukaryota</taxon>
        <taxon>Fungi</taxon>
        <taxon>Dikarya</taxon>
        <taxon>Basidiomycota</taxon>
        <taxon>Pucciniomycotina</taxon>
        <taxon>Microbotryomycetes</taxon>
        <taxon>Sporidiobolales</taxon>
        <taxon>Sporidiobolaceae</taxon>
        <taxon>Rhodotorula</taxon>
    </lineage>
</organism>
<feature type="domain" description="SMP-LTD" evidence="10">
    <location>
        <begin position="152"/>
        <end position="373"/>
    </location>
</feature>
<dbReference type="InterPro" id="IPR019411">
    <property type="entry name" value="MMM1_dom"/>
</dbReference>
<dbReference type="GO" id="GO:0032865">
    <property type="term" value="C:ERMES complex"/>
    <property type="evidence" value="ECO:0007669"/>
    <property type="project" value="UniProtKB-UniRule"/>
</dbReference>
<dbReference type="HAMAP" id="MF_03103">
    <property type="entry name" value="Mmm1"/>
    <property type="match status" value="1"/>
</dbReference>
<keyword evidence="3 8" id="KW-0256">Endoplasmic reticulum</keyword>
<comment type="subunit">
    <text evidence="8">Homodimer. Component of the ER-mitochondria encounter structure (ERMES) or MDM complex, composed of MMM1, MDM10, MDM12 and MDM34. A MMM1 homodimer associates with one molecule of MDM12 on each side in a pairwise head-to-tail manner, and the SMP-LTD domains of MMM1 and MDM12 generate a continuous hydrophobic tunnel for phospholipid trafficking.</text>
</comment>
<evidence type="ECO:0000256" key="6">
    <source>
        <dbReference type="ARBA" id="ARBA00023121"/>
    </source>
</evidence>
<dbReference type="PANTHER" id="PTHR13466:SF0">
    <property type="entry name" value="SMP-LTD DOMAIN-CONTAINING PROTEIN"/>
    <property type="match status" value="1"/>
</dbReference>
<feature type="region of interest" description="Disordered" evidence="9">
    <location>
        <begin position="545"/>
        <end position="570"/>
    </location>
</feature>
<keyword evidence="7 8" id="KW-0472">Membrane</keyword>
<dbReference type="CDD" id="cd21671">
    <property type="entry name" value="SMP_Mmm1"/>
    <property type="match status" value="1"/>
</dbReference>
<evidence type="ECO:0000256" key="3">
    <source>
        <dbReference type="ARBA" id="ARBA00022824"/>
    </source>
</evidence>
<keyword evidence="4 8" id="KW-1133">Transmembrane helix</keyword>
<reference evidence="11 12" key="1">
    <citation type="journal article" date="2018" name="Front. Microbiol.">
        <title>Prospects for Fungal Bioremediation of Acidic Radioactive Waste Sites: Characterization and Genome Sequence of Rhodotorula taiwanensis MD1149.</title>
        <authorList>
            <person name="Tkavc R."/>
            <person name="Matrosova V.Y."/>
            <person name="Grichenko O.E."/>
            <person name="Gostincar C."/>
            <person name="Volpe R.P."/>
            <person name="Klimenkova P."/>
            <person name="Gaidamakova E.K."/>
            <person name="Zhou C.E."/>
            <person name="Stewart B.J."/>
            <person name="Lyman M.G."/>
            <person name="Malfatti S.A."/>
            <person name="Rubinfeld B."/>
            <person name="Courtot M."/>
            <person name="Singh J."/>
            <person name="Dalgard C.L."/>
            <person name="Hamilton T."/>
            <person name="Frey K.G."/>
            <person name="Gunde-Cimerman N."/>
            <person name="Dugan L."/>
            <person name="Daly M.J."/>
        </authorList>
    </citation>
    <scope>NUCLEOTIDE SEQUENCE [LARGE SCALE GENOMIC DNA]</scope>
    <source>
        <strain evidence="11 12">MD1149</strain>
    </source>
</reference>
<evidence type="ECO:0000256" key="9">
    <source>
        <dbReference type="SAM" id="MobiDB-lite"/>
    </source>
</evidence>
<feature type="compositionally biased region" description="Low complexity" evidence="9">
    <location>
        <begin position="391"/>
        <end position="402"/>
    </location>
</feature>
<feature type="region of interest" description="Disordered" evidence="9">
    <location>
        <begin position="1"/>
        <end position="37"/>
    </location>
</feature>
<dbReference type="Proteomes" id="UP000237144">
    <property type="component" value="Unassembled WGS sequence"/>
</dbReference>
<evidence type="ECO:0000256" key="8">
    <source>
        <dbReference type="HAMAP-Rule" id="MF_03103"/>
    </source>
</evidence>
<feature type="compositionally biased region" description="Basic residues" evidence="9">
    <location>
        <begin position="378"/>
        <end position="388"/>
    </location>
</feature>
<comment type="subcellular location">
    <subcellularLocation>
        <location evidence="8">Endoplasmic reticulum membrane</location>
        <topology evidence="8">Single-pass type I membrane protein</topology>
    </subcellularLocation>
    <text evidence="8">The ERMES/MDM complex localizes to a few discrete foci (around 10 per single cell), that represent mitochondria-endoplasmic reticulum junctions. These foci are often found next to mtDNA nucleoids.</text>
</comment>
<dbReference type="GO" id="GO:0045040">
    <property type="term" value="P:protein insertion into mitochondrial outer membrane"/>
    <property type="evidence" value="ECO:0007669"/>
    <property type="project" value="UniProtKB-UniRule"/>
</dbReference>
<evidence type="ECO:0000256" key="2">
    <source>
        <dbReference type="ARBA" id="ARBA00022692"/>
    </source>
</evidence>
<feature type="compositionally biased region" description="Polar residues" evidence="9">
    <location>
        <begin position="409"/>
        <end position="419"/>
    </location>
</feature>
<dbReference type="GO" id="GO:0008289">
    <property type="term" value="F:lipid binding"/>
    <property type="evidence" value="ECO:0007669"/>
    <property type="project" value="UniProtKB-KW"/>
</dbReference>
<proteinExistence type="inferred from homology"/>
<feature type="region of interest" description="Disordered" evidence="9">
    <location>
        <begin position="109"/>
        <end position="130"/>
    </location>
</feature>
<keyword evidence="5" id="KW-0445">Lipid transport</keyword>
<evidence type="ECO:0000313" key="12">
    <source>
        <dbReference type="Proteomes" id="UP000237144"/>
    </source>
</evidence>
<evidence type="ECO:0000313" key="11">
    <source>
        <dbReference type="EMBL" id="POY71234.1"/>
    </source>
</evidence>
<evidence type="ECO:0000256" key="1">
    <source>
        <dbReference type="ARBA" id="ARBA00022448"/>
    </source>
</evidence>
<dbReference type="Pfam" id="PF10296">
    <property type="entry name" value="MMM1"/>
    <property type="match status" value="1"/>
</dbReference>
<keyword evidence="2 8" id="KW-0812">Transmembrane</keyword>
<dbReference type="InterPro" id="IPR031468">
    <property type="entry name" value="SMP_LBD"/>
</dbReference>
<dbReference type="AlphaFoldDB" id="A0A2S5B374"/>
<dbReference type="GO" id="GO:0015914">
    <property type="term" value="P:phospholipid transport"/>
    <property type="evidence" value="ECO:0007669"/>
    <property type="project" value="TreeGrafter"/>
</dbReference>
<protein>
    <recommendedName>
        <fullName evidence="8">Maintenance of mitochondrial morphology protein 1</fullName>
    </recommendedName>
</protein>
<name>A0A2S5B374_9BASI</name>
<dbReference type="GO" id="GO:1990456">
    <property type="term" value="P:mitochondrion-endoplasmic reticulum membrane tethering"/>
    <property type="evidence" value="ECO:0007669"/>
    <property type="project" value="TreeGrafter"/>
</dbReference>
<comment type="similarity">
    <text evidence="8">Belongs to the MMM1 family.</text>
</comment>
<feature type="region of interest" description="Disordered" evidence="9">
    <location>
        <begin position="378"/>
        <end position="492"/>
    </location>
</feature>
<dbReference type="PROSITE" id="PS51847">
    <property type="entry name" value="SMP"/>
    <property type="match status" value="1"/>
</dbReference>
<keyword evidence="6" id="KW-0446">Lipid-binding</keyword>
<dbReference type="EMBL" id="PJQD01000085">
    <property type="protein sequence ID" value="POY71234.1"/>
    <property type="molecule type" value="Genomic_DNA"/>
</dbReference>
<dbReference type="OrthoDB" id="5599157at2759"/>
<evidence type="ECO:0000256" key="5">
    <source>
        <dbReference type="ARBA" id="ARBA00023055"/>
    </source>
</evidence>
<dbReference type="STRING" id="741276.A0A2S5B374"/>
<dbReference type="PANTHER" id="PTHR13466">
    <property type="entry name" value="TEX2 PROTEIN-RELATED"/>
    <property type="match status" value="1"/>
</dbReference>